<protein>
    <recommendedName>
        <fullName evidence="4">MIF4G domain-containing protein</fullName>
    </recommendedName>
</protein>
<feature type="region of interest" description="Disordered" evidence="3">
    <location>
        <begin position="460"/>
        <end position="527"/>
    </location>
</feature>
<dbReference type="Pfam" id="PF02854">
    <property type="entry name" value="MIF4G"/>
    <property type="match status" value="1"/>
</dbReference>
<dbReference type="AlphaFoldDB" id="A0A0L0SVS6"/>
<dbReference type="STRING" id="578462.A0A0L0SVS6"/>
<feature type="region of interest" description="Disordered" evidence="3">
    <location>
        <begin position="1"/>
        <end position="31"/>
    </location>
</feature>
<dbReference type="GO" id="GO:0035145">
    <property type="term" value="C:exon-exon junction complex"/>
    <property type="evidence" value="ECO:0007669"/>
    <property type="project" value="TreeGrafter"/>
</dbReference>
<name>A0A0L0SVS6_ALLM3</name>
<feature type="compositionally biased region" description="Basic and acidic residues" evidence="3">
    <location>
        <begin position="1058"/>
        <end position="1075"/>
    </location>
</feature>
<dbReference type="OMA" id="DFQHHQI"/>
<feature type="region of interest" description="Disordered" evidence="3">
    <location>
        <begin position="957"/>
        <end position="1079"/>
    </location>
</feature>
<gene>
    <name evidence="5" type="ORF">AMAG_11699</name>
</gene>
<keyword evidence="2" id="KW-0963">Cytoplasm</keyword>
<evidence type="ECO:0000313" key="5">
    <source>
        <dbReference type="EMBL" id="KNE66571.1"/>
    </source>
</evidence>
<feature type="compositionally biased region" description="Polar residues" evidence="3">
    <location>
        <begin position="961"/>
        <end position="971"/>
    </location>
</feature>
<feature type="compositionally biased region" description="Pro residues" evidence="3">
    <location>
        <begin position="1"/>
        <end position="11"/>
    </location>
</feature>
<feature type="domain" description="MIF4G" evidence="4">
    <location>
        <begin position="530"/>
        <end position="721"/>
    </location>
</feature>
<accession>A0A0L0SVS6</accession>
<feature type="compositionally biased region" description="Polar residues" evidence="3">
    <location>
        <begin position="1191"/>
        <end position="1200"/>
    </location>
</feature>
<feature type="compositionally biased region" description="Acidic residues" evidence="3">
    <location>
        <begin position="1004"/>
        <end position="1057"/>
    </location>
</feature>
<dbReference type="InterPro" id="IPR039762">
    <property type="entry name" value="Nmd2/UPF2"/>
</dbReference>
<feature type="compositionally biased region" description="Acidic residues" evidence="3">
    <location>
        <begin position="976"/>
        <end position="985"/>
    </location>
</feature>
<dbReference type="OrthoDB" id="27832at2759"/>
<dbReference type="GO" id="GO:0003723">
    <property type="term" value="F:RNA binding"/>
    <property type="evidence" value="ECO:0007669"/>
    <property type="project" value="InterPro"/>
</dbReference>
<dbReference type="Proteomes" id="UP000054350">
    <property type="component" value="Unassembled WGS sequence"/>
</dbReference>
<keyword evidence="6" id="KW-1185">Reference proteome</keyword>
<sequence length="1200" mass="132177">MDSTNDPPPDPSTMDDPTSPATTAPGPVSAADEQRLASFRDARRANLAALTQRAAHGRAANLDANMKKNMTFFKKLRLVTADNVATLLAELAKLKVDKYLAEITSALLENFTSGRKLPVADLDAILAITCQLHRRFTAQFTPGFVDALIGACALKPGGATAPGTTMTAPATAVSDATLEKAERERLAKNKPLLRVLTDLYLVGLLQPMAGNTIPDSLGDGSSTPTTIVAKPRGRDTRAPQEVADDKFLALIQELLVDRTHANLPLLATLVRFYAPVLFTEPADPPPGHTPDPAETLAPPVIQTKLSKAVNKYFDQLIKRLTSDQRALAKLQHKAREWAFERGTEAPEDMRQRLDRDQRVFETLSTQAQILATYLDRQMPVFDAKGDEDAEQASGTSITLHKMERKLDSGLWDDDEDRAFYQDLPELELMLPPALLQTAKTLKAAAAAVAAAGLSMPVRAADDGEDAGDQAGDKASDAAPATMDEKPPVSLETLEDDDDADQGKSRLDAEEDDAQGDDEEEEDSSSASQLAALLSRLPHCDNPALIDQAAVEFCYYNTRKAQRRLARVLVDVRQRGDMVALYARLLAILKRFEIADLVIDELDRTFRRQIRTTRQLAGPAALDASNAKLVSARYLSELVKFRLAPAPVVFFNLKLLLENVTPSNVETLSHFLEGCGRFLLADPATNARMAEVLEWVTRIKKRLTDTRLVLMVESAQAACQPRTPGSGAIKKKERSPEEEYILYLFTELTKPRVKYTIMQLRKFAWADEAIMDLMVKRFSKLKGVKFHQLEHVAAVLAGLCVYHPDLGIYVVDNLIEYIKSAMEARIRIRGRSSARNNYQENQMRTMKTAFLGHLYNAFVVDGNLIFAVLELLISFPFKDGPTEFFRIRLVAALLDVCGARLNKVRLDRFLIMFQLYIVCKNPLPMDVEFVVQDLFETLRPKMKRMTYEEAVEAAQELVGKQAKQQETVTSPTAADAADIDDAEPDLTGEGAGEADLSDAGSDGLGESDDEEDEDDDESDLSDSDDDLDDDLSDLSDLDDLDDDDDEEDEDEAEEDESAMLDRELQLLMSERPDPSSRRRPVAVTAIAIPDRHAAATRAVPGAAANTSSSAEPSLALLTKRGAKVVTREFTVPEDSELAQHVAQIRAREEAERLELKSYVLKYERRELEERAAEVAAANAGAGGRQGGKRVLWSNSGARGRT</sequence>
<comment type="subcellular location">
    <subcellularLocation>
        <location evidence="1">Cytoplasm</location>
    </subcellularLocation>
</comment>
<dbReference type="GO" id="GO:0000184">
    <property type="term" value="P:nuclear-transcribed mRNA catabolic process, nonsense-mediated decay"/>
    <property type="evidence" value="ECO:0007669"/>
    <property type="project" value="InterPro"/>
</dbReference>
<evidence type="ECO:0000256" key="1">
    <source>
        <dbReference type="ARBA" id="ARBA00004496"/>
    </source>
</evidence>
<dbReference type="InterPro" id="IPR003890">
    <property type="entry name" value="MIF4G-like_typ-3"/>
</dbReference>
<dbReference type="EMBL" id="GG745350">
    <property type="protein sequence ID" value="KNE66571.1"/>
    <property type="molecule type" value="Genomic_DNA"/>
</dbReference>
<dbReference type="eggNOG" id="KOG2051">
    <property type="taxonomic scope" value="Eukaryota"/>
</dbReference>
<dbReference type="SUPFAM" id="SSF48371">
    <property type="entry name" value="ARM repeat"/>
    <property type="match status" value="2"/>
</dbReference>
<evidence type="ECO:0000256" key="3">
    <source>
        <dbReference type="SAM" id="MobiDB-lite"/>
    </source>
</evidence>
<feature type="region of interest" description="Disordered" evidence="3">
    <location>
        <begin position="215"/>
        <end position="238"/>
    </location>
</feature>
<evidence type="ECO:0000256" key="2">
    <source>
        <dbReference type="ARBA" id="ARBA00022490"/>
    </source>
</evidence>
<proteinExistence type="predicted"/>
<dbReference type="PANTHER" id="PTHR12839">
    <property type="entry name" value="NONSENSE-MEDIATED MRNA DECAY PROTEIN 2 UP-FRAMESHIFT SUPPRESSOR 2"/>
    <property type="match status" value="1"/>
</dbReference>
<feature type="compositionally biased region" description="Acidic residues" evidence="3">
    <location>
        <begin position="508"/>
        <end position="523"/>
    </location>
</feature>
<dbReference type="PANTHER" id="PTHR12839:SF7">
    <property type="entry name" value="REGULATOR OF NONSENSE TRANSCRIPTS 2"/>
    <property type="match status" value="1"/>
</dbReference>
<feature type="domain" description="MIF4G" evidence="4">
    <location>
        <begin position="737"/>
        <end position="940"/>
    </location>
</feature>
<dbReference type="VEuPathDB" id="FungiDB:AMAG_11699"/>
<organism evidence="5 6">
    <name type="scientific">Allomyces macrogynus (strain ATCC 38327)</name>
    <name type="common">Allomyces javanicus var. macrogynus</name>
    <dbReference type="NCBI Taxonomy" id="578462"/>
    <lineage>
        <taxon>Eukaryota</taxon>
        <taxon>Fungi</taxon>
        <taxon>Fungi incertae sedis</taxon>
        <taxon>Blastocladiomycota</taxon>
        <taxon>Blastocladiomycetes</taxon>
        <taxon>Blastocladiales</taxon>
        <taxon>Blastocladiaceae</taxon>
        <taxon>Allomyces</taxon>
    </lineage>
</organism>
<reference evidence="5 6" key="1">
    <citation type="submission" date="2009-11" db="EMBL/GenBank/DDBJ databases">
        <title>Annotation of Allomyces macrogynus ATCC 38327.</title>
        <authorList>
            <consortium name="The Broad Institute Genome Sequencing Platform"/>
            <person name="Russ C."/>
            <person name="Cuomo C."/>
            <person name="Burger G."/>
            <person name="Gray M.W."/>
            <person name="Holland P.W.H."/>
            <person name="King N."/>
            <person name="Lang F.B.F."/>
            <person name="Roger A.J."/>
            <person name="Ruiz-Trillo I."/>
            <person name="Young S.K."/>
            <person name="Zeng Q."/>
            <person name="Gargeya S."/>
            <person name="Fitzgerald M."/>
            <person name="Haas B."/>
            <person name="Abouelleil A."/>
            <person name="Alvarado L."/>
            <person name="Arachchi H.M."/>
            <person name="Berlin A."/>
            <person name="Chapman S.B."/>
            <person name="Gearin G."/>
            <person name="Goldberg J."/>
            <person name="Griggs A."/>
            <person name="Gujja S."/>
            <person name="Hansen M."/>
            <person name="Heiman D."/>
            <person name="Howarth C."/>
            <person name="Larimer J."/>
            <person name="Lui A."/>
            <person name="MacDonald P.J.P."/>
            <person name="McCowen C."/>
            <person name="Montmayeur A."/>
            <person name="Murphy C."/>
            <person name="Neiman D."/>
            <person name="Pearson M."/>
            <person name="Priest M."/>
            <person name="Roberts A."/>
            <person name="Saif S."/>
            <person name="Shea T."/>
            <person name="Sisk P."/>
            <person name="Stolte C."/>
            <person name="Sykes S."/>
            <person name="Wortman J."/>
            <person name="Nusbaum C."/>
            <person name="Birren B."/>
        </authorList>
    </citation>
    <scope>NUCLEOTIDE SEQUENCE [LARGE SCALE GENOMIC DNA]</scope>
    <source>
        <strain evidence="5 6">ATCC 38327</strain>
    </source>
</reference>
<dbReference type="GO" id="GO:0005737">
    <property type="term" value="C:cytoplasm"/>
    <property type="evidence" value="ECO:0007669"/>
    <property type="project" value="UniProtKB-SubCell"/>
</dbReference>
<dbReference type="SMART" id="SM00543">
    <property type="entry name" value="MIF4G"/>
    <property type="match status" value="2"/>
</dbReference>
<reference evidence="6" key="2">
    <citation type="submission" date="2009-11" db="EMBL/GenBank/DDBJ databases">
        <title>The Genome Sequence of Allomyces macrogynus strain ATCC 38327.</title>
        <authorList>
            <consortium name="The Broad Institute Genome Sequencing Platform"/>
            <person name="Russ C."/>
            <person name="Cuomo C."/>
            <person name="Shea T."/>
            <person name="Young S.K."/>
            <person name="Zeng Q."/>
            <person name="Koehrsen M."/>
            <person name="Haas B."/>
            <person name="Borodovsky M."/>
            <person name="Guigo R."/>
            <person name="Alvarado L."/>
            <person name="Berlin A."/>
            <person name="Borenstein D."/>
            <person name="Chen Z."/>
            <person name="Engels R."/>
            <person name="Freedman E."/>
            <person name="Gellesch M."/>
            <person name="Goldberg J."/>
            <person name="Griggs A."/>
            <person name="Gujja S."/>
            <person name="Heiman D."/>
            <person name="Hepburn T."/>
            <person name="Howarth C."/>
            <person name="Jen D."/>
            <person name="Larson L."/>
            <person name="Lewis B."/>
            <person name="Mehta T."/>
            <person name="Park D."/>
            <person name="Pearson M."/>
            <person name="Roberts A."/>
            <person name="Saif S."/>
            <person name="Shenoy N."/>
            <person name="Sisk P."/>
            <person name="Stolte C."/>
            <person name="Sykes S."/>
            <person name="Walk T."/>
            <person name="White J."/>
            <person name="Yandava C."/>
            <person name="Burger G."/>
            <person name="Gray M.W."/>
            <person name="Holland P.W.H."/>
            <person name="King N."/>
            <person name="Lang F.B.F."/>
            <person name="Roger A.J."/>
            <person name="Ruiz-Trillo I."/>
            <person name="Lander E."/>
            <person name="Nusbaum C."/>
        </authorList>
    </citation>
    <scope>NUCLEOTIDE SEQUENCE [LARGE SCALE GENOMIC DNA]</scope>
    <source>
        <strain evidence="6">ATCC 38327</strain>
    </source>
</reference>
<dbReference type="Pfam" id="PF04050">
    <property type="entry name" value="Upf2"/>
    <property type="match status" value="1"/>
</dbReference>
<dbReference type="InterPro" id="IPR007193">
    <property type="entry name" value="Upf2/Nmd2_C"/>
</dbReference>
<feature type="region of interest" description="Disordered" evidence="3">
    <location>
        <begin position="1175"/>
        <end position="1200"/>
    </location>
</feature>
<dbReference type="Gene3D" id="1.25.40.180">
    <property type="match status" value="3"/>
</dbReference>
<dbReference type="InterPro" id="IPR016024">
    <property type="entry name" value="ARM-type_fold"/>
</dbReference>
<feature type="compositionally biased region" description="Low complexity" evidence="3">
    <location>
        <begin position="12"/>
        <end position="31"/>
    </location>
</feature>
<evidence type="ECO:0000259" key="4">
    <source>
        <dbReference type="SMART" id="SM00543"/>
    </source>
</evidence>
<evidence type="ECO:0000313" key="6">
    <source>
        <dbReference type="Proteomes" id="UP000054350"/>
    </source>
</evidence>